<name>A0A371H4P5_MUCPR</name>
<proteinExistence type="predicted"/>
<evidence type="ECO:0008006" key="3">
    <source>
        <dbReference type="Google" id="ProtNLM"/>
    </source>
</evidence>
<dbReference type="SUPFAM" id="SSF56672">
    <property type="entry name" value="DNA/RNA polymerases"/>
    <property type="match status" value="1"/>
</dbReference>
<dbReference type="InterPro" id="IPR043502">
    <property type="entry name" value="DNA/RNA_pol_sf"/>
</dbReference>
<protein>
    <recommendedName>
        <fullName evidence="3">Retrovirus-related Pol polyprotein from transposon opus</fullName>
    </recommendedName>
</protein>
<keyword evidence="2" id="KW-1185">Reference proteome</keyword>
<dbReference type="AlphaFoldDB" id="A0A371H4P5"/>
<sequence>MVIKSPNFEKHIKDLEEIFGQVQKYDMSLNPNKCVFGVRMGKFLGFMLTHKGIEAKPDKCDAIIQMKSHHLECKERPKTNQSTSIVVVLPTISSREGTTLLSTPEKVDLFSLERRVRESLLGHQIVLSLTTYPNEANQGSRPISLLSHVGKCLQLQEEGKTQNPIYCISKTIHDVKSRSSLLSSPKSESYALISTLMSWLSESTTPFGRSSKSLNWQEG</sequence>
<organism evidence="1 2">
    <name type="scientific">Mucuna pruriens</name>
    <name type="common">Velvet bean</name>
    <name type="synonym">Dolichos pruriens</name>
    <dbReference type="NCBI Taxonomy" id="157652"/>
    <lineage>
        <taxon>Eukaryota</taxon>
        <taxon>Viridiplantae</taxon>
        <taxon>Streptophyta</taxon>
        <taxon>Embryophyta</taxon>
        <taxon>Tracheophyta</taxon>
        <taxon>Spermatophyta</taxon>
        <taxon>Magnoliopsida</taxon>
        <taxon>eudicotyledons</taxon>
        <taxon>Gunneridae</taxon>
        <taxon>Pentapetalae</taxon>
        <taxon>rosids</taxon>
        <taxon>fabids</taxon>
        <taxon>Fabales</taxon>
        <taxon>Fabaceae</taxon>
        <taxon>Papilionoideae</taxon>
        <taxon>50 kb inversion clade</taxon>
        <taxon>NPAAA clade</taxon>
        <taxon>indigoferoid/millettioid clade</taxon>
        <taxon>Phaseoleae</taxon>
        <taxon>Mucuna</taxon>
    </lineage>
</organism>
<dbReference type="EMBL" id="QJKJ01003577">
    <property type="protein sequence ID" value="RDX97759.1"/>
    <property type="molecule type" value="Genomic_DNA"/>
</dbReference>
<dbReference type="OrthoDB" id="542221at2759"/>
<evidence type="ECO:0000313" key="2">
    <source>
        <dbReference type="Proteomes" id="UP000257109"/>
    </source>
</evidence>
<accession>A0A371H4P5</accession>
<comment type="caution">
    <text evidence="1">The sequence shown here is derived from an EMBL/GenBank/DDBJ whole genome shotgun (WGS) entry which is preliminary data.</text>
</comment>
<gene>
    <name evidence="1" type="ORF">CR513_19437</name>
</gene>
<dbReference type="Proteomes" id="UP000257109">
    <property type="component" value="Unassembled WGS sequence"/>
</dbReference>
<feature type="non-terminal residue" evidence="1">
    <location>
        <position position="1"/>
    </location>
</feature>
<dbReference type="InterPro" id="IPR043128">
    <property type="entry name" value="Rev_trsase/Diguanyl_cyclase"/>
</dbReference>
<dbReference type="Gene3D" id="3.30.70.270">
    <property type="match status" value="1"/>
</dbReference>
<evidence type="ECO:0000313" key="1">
    <source>
        <dbReference type="EMBL" id="RDX97759.1"/>
    </source>
</evidence>
<reference evidence="1" key="1">
    <citation type="submission" date="2018-05" db="EMBL/GenBank/DDBJ databases">
        <title>Draft genome of Mucuna pruriens seed.</title>
        <authorList>
            <person name="Nnadi N.E."/>
            <person name="Vos R."/>
            <person name="Hasami M.H."/>
            <person name="Devisetty U.K."/>
            <person name="Aguiy J.C."/>
        </authorList>
    </citation>
    <scope>NUCLEOTIDE SEQUENCE [LARGE SCALE GENOMIC DNA]</scope>
    <source>
        <strain evidence="1">JCA_2017</strain>
    </source>
</reference>